<dbReference type="SMART" id="SM00338">
    <property type="entry name" value="BRLZ"/>
    <property type="match status" value="1"/>
</dbReference>
<protein>
    <recommendedName>
        <fullName evidence="6">X-box-binding protein 1</fullName>
    </recommendedName>
</protein>
<evidence type="ECO:0000256" key="7">
    <source>
        <dbReference type="SAM" id="Coils"/>
    </source>
</evidence>
<dbReference type="SUPFAM" id="SSF57959">
    <property type="entry name" value="Leucine zipper domain"/>
    <property type="match status" value="1"/>
</dbReference>
<dbReference type="InterPro" id="IPR052470">
    <property type="entry name" value="ER_Stress-Reg_TF"/>
</dbReference>
<dbReference type="PROSITE" id="PS50217">
    <property type="entry name" value="BZIP"/>
    <property type="match status" value="1"/>
</dbReference>
<evidence type="ECO:0000313" key="11">
    <source>
        <dbReference type="RefSeq" id="XP_034230433.1"/>
    </source>
</evidence>
<dbReference type="PANTHER" id="PTHR46542:SF1">
    <property type="entry name" value="X-BOX BINDING PROTEIN 1"/>
    <property type="match status" value="1"/>
</dbReference>
<keyword evidence="4" id="KW-0804">Transcription</keyword>
<dbReference type="InterPro" id="IPR046347">
    <property type="entry name" value="bZIP_sf"/>
</dbReference>
<dbReference type="GO" id="GO:0005634">
    <property type="term" value="C:nucleus"/>
    <property type="evidence" value="ECO:0007669"/>
    <property type="project" value="UniProtKB-ARBA"/>
</dbReference>
<reference evidence="11" key="1">
    <citation type="submission" date="2025-08" db="UniProtKB">
        <authorList>
            <consortium name="RefSeq"/>
        </authorList>
    </citation>
    <scope>IDENTIFICATION</scope>
    <source>
        <tissue evidence="11">Total insect</tissue>
    </source>
</reference>
<dbReference type="InterPro" id="IPR004827">
    <property type="entry name" value="bZIP"/>
</dbReference>
<evidence type="ECO:0000256" key="8">
    <source>
        <dbReference type="SAM" id="MobiDB-lite"/>
    </source>
</evidence>
<dbReference type="InParanoid" id="A0A6P8XU35"/>
<accession>A0A6P8XU35</accession>
<evidence type="ECO:0000256" key="1">
    <source>
        <dbReference type="ARBA" id="ARBA00022843"/>
    </source>
</evidence>
<organism evidence="11">
    <name type="scientific">Thrips palmi</name>
    <name type="common">Melon thrips</name>
    <dbReference type="NCBI Taxonomy" id="161013"/>
    <lineage>
        <taxon>Eukaryota</taxon>
        <taxon>Metazoa</taxon>
        <taxon>Ecdysozoa</taxon>
        <taxon>Arthropoda</taxon>
        <taxon>Hexapoda</taxon>
        <taxon>Insecta</taxon>
        <taxon>Pterygota</taxon>
        <taxon>Neoptera</taxon>
        <taxon>Paraneoptera</taxon>
        <taxon>Thysanoptera</taxon>
        <taxon>Terebrantia</taxon>
        <taxon>Thripoidea</taxon>
        <taxon>Thripidae</taxon>
        <taxon>Thrips</taxon>
    </lineage>
</organism>
<dbReference type="Gene3D" id="1.20.5.170">
    <property type="match status" value="1"/>
</dbReference>
<dbReference type="PANTHER" id="PTHR46542">
    <property type="entry name" value="X-BOX BINDING PROTEIN 1"/>
    <property type="match status" value="1"/>
</dbReference>
<feature type="coiled-coil region" evidence="7">
    <location>
        <begin position="64"/>
        <end position="105"/>
    </location>
</feature>
<dbReference type="GO" id="GO:0000981">
    <property type="term" value="F:DNA-binding transcription factor activity, RNA polymerase II-specific"/>
    <property type="evidence" value="ECO:0007669"/>
    <property type="project" value="TreeGrafter"/>
</dbReference>
<keyword evidence="2" id="KW-0805">Transcription regulation</keyword>
<keyword evidence="7" id="KW-0175">Coiled coil</keyword>
<dbReference type="CDD" id="cd14691">
    <property type="entry name" value="bZIP_XBP1"/>
    <property type="match status" value="1"/>
</dbReference>
<keyword evidence="3" id="KW-0238">DNA-binding</keyword>
<dbReference type="CTD" id="7494"/>
<dbReference type="OrthoDB" id="20960at2759"/>
<dbReference type="RefSeq" id="XP_034230433.1">
    <property type="nucleotide sequence ID" value="XM_034374542.1"/>
</dbReference>
<gene>
    <name evidence="11" type="primary">LOC117639157</name>
</gene>
<dbReference type="PROSITE" id="PS00036">
    <property type="entry name" value="BZIP_BASIC"/>
    <property type="match status" value="1"/>
</dbReference>
<evidence type="ECO:0000256" key="3">
    <source>
        <dbReference type="ARBA" id="ARBA00023125"/>
    </source>
</evidence>
<feature type="domain" description="BZIP" evidence="9">
    <location>
        <begin position="46"/>
        <end position="109"/>
    </location>
</feature>
<evidence type="ECO:0000256" key="4">
    <source>
        <dbReference type="ARBA" id="ARBA00023163"/>
    </source>
</evidence>
<evidence type="ECO:0000259" key="9">
    <source>
        <dbReference type="PROSITE" id="PS50217"/>
    </source>
</evidence>
<evidence type="ECO:0000256" key="5">
    <source>
        <dbReference type="ARBA" id="ARBA00023242"/>
    </source>
</evidence>
<dbReference type="GeneID" id="117639157"/>
<dbReference type="Pfam" id="PF00170">
    <property type="entry name" value="bZIP_1"/>
    <property type="match status" value="1"/>
</dbReference>
<sequence length="241" mass="26966">MVTSQAFIITVPAQAAGGDSGIQQSPAMIEPTVSNRKRRLAHLTLEEKQYRKKLKNRVAAQTSRDRKKQRMDELESSIVLMSQELEAMTKQNATLATENALLKQQLHDAQMTTTALLETLQSEKCSCGKSPKGNAQATPAELPSVSSRPAESTRHPLLKGLDGKQVDSLSVLRILLMTFLLSRSSLQTWDLVKISQTLETWSDLRKASSKKPLPVKRISQAWNQWWGRHQKSWNPVEEVPA</sequence>
<evidence type="ECO:0000313" key="10">
    <source>
        <dbReference type="Proteomes" id="UP000515158"/>
    </source>
</evidence>
<dbReference type="GO" id="GO:0000977">
    <property type="term" value="F:RNA polymerase II transcription regulatory region sequence-specific DNA binding"/>
    <property type="evidence" value="ECO:0007669"/>
    <property type="project" value="TreeGrafter"/>
</dbReference>
<proteinExistence type="predicted"/>
<keyword evidence="10" id="KW-1185">Reference proteome</keyword>
<evidence type="ECO:0000256" key="6">
    <source>
        <dbReference type="ARBA" id="ARBA00040165"/>
    </source>
</evidence>
<evidence type="ECO:0000256" key="2">
    <source>
        <dbReference type="ARBA" id="ARBA00023015"/>
    </source>
</evidence>
<dbReference type="KEGG" id="tpal:117639157"/>
<keyword evidence="1" id="KW-0832">Ubl conjugation</keyword>
<name>A0A6P8XU35_THRPL</name>
<dbReference type="Proteomes" id="UP000515158">
    <property type="component" value="Unplaced"/>
</dbReference>
<keyword evidence="5" id="KW-0539">Nucleus</keyword>
<dbReference type="AlphaFoldDB" id="A0A6P8XU35"/>
<feature type="region of interest" description="Disordered" evidence="8">
    <location>
        <begin position="125"/>
        <end position="159"/>
    </location>
</feature>